<evidence type="ECO:0000313" key="2">
    <source>
        <dbReference type="Proteomes" id="UP000255233"/>
    </source>
</evidence>
<gene>
    <name evidence="1" type="ORF">NCTC11190_01559</name>
</gene>
<proteinExistence type="predicted"/>
<accession>A0A379MSC8</accession>
<name>A0A379MSC8_9BACT</name>
<dbReference type="PROSITE" id="PS51257">
    <property type="entry name" value="PROKAR_LIPOPROTEIN"/>
    <property type="match status" value="1"/>
</dbReference>
<dbReference type="AlphaFoldDB" id="A0A379MSC8"/>
<evidence type="ECO:0000313" key="1">
    <source>
        <dbReference type="EMBL" id="SUE34336.1"/>
    </source>
</evidence>
<keyword evidence="2" id="KW-1185">Reference proteome</keyword>
<dbReference type="EMBL" id="UGVL01000001">
    <property type="protein sequence ID" value="SUE34336.1"/>
    <property type="molecule type" value="Genomic_DNA"/>
</dbReference>
<dbReference type="RefSeq" id="WP_027291790.1">
    <property type="nucleotide sequence ID" value="NZ_UGVL01000001.1"/>
</dbReference>
<protein>
    <recommendedName>
        <fullName evidence="3">Fimbrillin family protein</fullName>
    </recommendedName>
</protein>
<reference evidence="1 2" key="1">
    <citation type="submission" date="2018-06" db="EMBL/GenBank/DDBJ databases">
        <authorList>
            <consortium name="Pathogen Informatics"/>
            <person name="Doyle S."/>
        </authorList>
    </citation>
    <scope>NUCLEOTIDE SEQUENCE [LARGE SCALE GENOMIC DNA]</scope>
    <source>
        <strain evidence="1 2">NCTC11190</strain>
    </source>
</reference>
<dbReference type="STRING" id="880526.GCA_000427365_02260"/>
<dbReference type="OrthoDB" id="1097830at2"/>
<organism evidence="1 2">
    <name type="scientific">Rikenella microfusus</name>
    <dbReference type="NCBI Taxonomy" id="28139"/>
    <lineage>
        <taxon>Bacteria</taxon>
        <taxon>Pseudomonadati</taxon>
        <taxon>Bacteroidota</taxon>
        <taxon>Bacteroidia</taxon>
        <taxon>Bacteroidales</taxon>
        <taxon>Rikenellaceae</taxon>
        <taxon>Rikenella</taxon>
    </lineage>
</organism>
<dbReference type="Proteomes" id="UP000255233">
    <property type="component" value="Unassembled WGS sequence"/>
</dbReference>
<sequence length="331" mass="34970">MKKILIPVMILAASASCSKKTAETPPADRVEIRVASQALSIDTKKPYDGPVAPANPFTADIWISETDGNYSILHNTGNTQITFTGTSATGFTPSVSFPSADDNDPVYLCGLYPAAGDVWTGQGTTAQAVIDGKTDLMAAQQKSTTKAQAIAGSHPQLRFGHLLTRLNIFLKGTDAALEAWGTVTGIELVRAEGAALTNQCTWTCENGDVQFSAADATELPCYLTADDTEFTGKAIPMEAAPTQAAAYVLCQPVEARTGADEYVLHVVTTGHADPIEVPLNLKAKDSHTDHTALSTAGQEFDVTLEFLTTDIQAVAEVTEWTEGGTSTGTIR</sequence>
<evidence type="ECO:0008006" key="3">
    <source>
        <dbReference type="Google" id="ProtNLM"/>
    </source>
</evidence>